<dbReference type="NCBIfam" id="TIGR04539">
    <property type="entry name" value="tRNA_cyclodipep"/>
    <property type="match status" value="1"/>
</dbReference>
<dbReference type="Proteomes" id="UP000196125">
    <property type="component" value="Unassembled WGS sequence"/>
</dbReference>
<evidence type="ECO:0000256" key="1">
    <source>
        <dbReference type="ARBA" id="ARBA00006034"/>
    </source>
</evidence>
<dbReference type="Gene3D" id="3.40.50.11710">
    <property type="entry name" value="Cyclodipeptide synthase"/>
    <property type="match status" value="1"/>
</dbReference>
<gene>
    <name evidence="4" type="ORF">SBX37_18495</name>
    <name evidence="5" type="ORF">VIM7927_02421</name>
</gene>
<dbReference type="InterPro" id="IPR038622">
    <property type="entry name" value="CDPS_sf"/>
</dbReference>
<evidence type="ECO:0000313" key="6">
    <source>
        <dbReference type="Proteomes" id="UP000196125"/>
    </source>
</evidence>
<reference evidence="4 7" key="2">
    <citation type="submission" date="2023-11" db="EMBL/GenBank/DDBJ databases">
        <title>Plant-associative lifestyle of Vibrio porteresiae and its evolutionary dynamics.</title>
        <authorList>
            <person name="Rameshkumar N."/>
            <person name="Kirti K."/>
        </authorList>
    </citation>
    <scope>NUCLEOTIDE SEQUENCE [LARGE SCALE GENOMIC DNA]</scope>
    <source>
        <strain evidence="4 7">MSSRF38</strain>
    </source>
</reference>
<organism evidence="5 6">
    <name type="scientific">Vibrio mangrovi</name>
    <dbReference type="NCBI Taxonomy" id="474394"/>
    <lineage>
        <taxon>Bacteria</taxon>
        <taxon>Pseudomonadati</taxon>
        <taxon>Pseudomonadota</taxon>
        <taxon>Gammaproteobacteria</taxon>
        <taxon>Vibrionales</taxon>
        <taxon>Vibrionaceae</taxon>
        <taxon>Vibrio</taxon>
    </lineage>
</organism>
<dbReference type="EMBL" id="JAWRCO010000002">
    <property type="protein sequence ID" value="MDW6004853.1"/>
    <property type="molecule type" value="Genomic_DNA"/>
</dbReference>
<accession>A0A1Y6IU21</accession>
<evidence type="ECO:0000313" key="7">
    <source>
        <dbReference type="Proteomes" id="UP001283366"/>
    </source>
</evidence>
<dbReference type="RefSeq" id="WP_087481160.1">
    <property type="nucleotide sequence ID" value="NZ_AP024884.1"/>
</dbReference>
<evidence type="ECO:0000313" key="4">
    <source>
        <dbReference type="EMBL" id="MDW6004853.1"/>
    </source>
</evidence>
<keyword evidence="7" id="KW-1185">Reference proteome</keyword>
<evidence type="ECO:0000256" key="2">
    <source>
        <dbReference type="ARBA" id="ARBA00022679"/>
    </source>
</evidence>
<dbReference type="AlphaFoldDB" id="A0A1Y6IU21"/>
<dbReference type="GO" id="GO:0016755">
    <property type="term" value="F:aminoacyltransferase activity"/>
    <property type="evidence" value="ECO:0007669"/>
    <property type="project" value="InterPro"/>
</dbReference>
<dbReference type="Pfam" id="PF16715">
    <property type="entry name" value="CDPS"/>
    <property type="match status" value="1"/>
</dbReference>
<evidence type="ECO:0000256" key="3">
    <source>
        <dbReference type="ARBA" id="ARBA00030771"/>
    </source>
</evidence>
<reference evidence="5 6" key="1">
    <citation type="submission" date="2017-05" db="EMBL/GenBank/DDBJ databases">
        <authorList>
            <person name="Song R."/>
            <person name="Chenine A.L."/>
            <person name="Ruprecht R.M."/>
        </authorList>
    </citation>
    <scope>NUCLEOTIDE SEQUENCE [LARGE SCALE GENOMIC DNA]</scope>
    <source>
        <strain evidence="5 6">CECT 7927</strain>
    </source>
</reference>
<name>A0A1Y6IU21_9VIBR</name>
<proteinExistence type="inferred from homology"/>
<evidence type="ECO:0000313" key="5">
    <source>
        <dbReference type="EMBL" id="SMS01144.1"/>
    </source>
</evidence>
<comment type="similarity">
    <text evidence="1">Belongs to the CDPS family.</text>
</comment>
<dbReference type="InterPro" id="IPR030903">
    <property type="entry name" value="CDPS"/>
</dbReference>
<keyword evidence="2" id="KW-0808">Transferase</keyword>
<dbReference type="EMBL" id="FXXI01000003">
    <property type="protein sequence ID" value="SMS01144.1"/>
    <property type="molecule type" value="Genomic_DNA"/>
</dbReference>
<dbReference type="Proteomes" id="UP001283366">
    <property type="component" value="Unassembled WGS sequence"/>
</dbReference>
<dbReference type="OrthoDB" id="5859701at2"/>
<protein>
    <recommendedName>
        <fullName evidence="3">Cyclodipeptide synthase</fullName>
    </recommendedName>
</protein>
<sequence>MSHIKKYKGEIQRVSPKSKKEYLKEKPKCFIGISLNNPNFLDSKFTGLIDFVANRHNECTFLLGDYIHRLTLQIRDGLSEEDALKIALAMGDKYIQQNEYILNEYINNLHVNFIRGSEIHDNEKFKIYFQKIKSEYDSDVEFRTAVNKFSRIFISRSSDEEAISDMDVFLSSLYVLEELAETCYMISLGHNVLLYPGSLAIFENIADGLFPNLPDEFKQLVNVSIRLKSRKQLELTIS</sequence>